<dbReference type="Proteomes" id="UP000315295">
    <property type="component" value="Unassembled WGS sequence"/>
</dbReference>
<evidence type="ECO:0000313" key="2">
    <source>
        <dbReference type="Proteomes" id="UP000315295"/>
    </source>
</evidence>
<evidence type="ECO:0000313" key="1">
    <source>
        <dbReference type="EMBL" id="TQE13092.1"/>
    </source>
</evidence>
<name>A0A540NPY5_MALBA</name>
<sequence>MSLLSWGNIAAACAAQRAVPLAQELRATATQFEGDAVIALAALEQSDEDNSPMGPVIL</sequence>
<organism evidence="1 2">
    <name type="scientific">Malus baccata</name>
    <name type="common">Siberian crab apple</name>
    <name type="synonym">Pyrus baccata</name>
    <dbReference type="NCBI Taxonomy" id="106549"/>
    <lineage>
        <taxon>Eukaryota</taxon>
        <taxon>Viridiplantae</taxon>
        <taxon>Streptophyta</taxon>
        <taxon>Embryophyta</taxon>
        <taxon>Tracheophyta</taxon>
        <taxon>Spermatophyta</taxon>
        <taxon>Magnoliopsida</taxon>
        <taxon>eudicotyledons</taxon>
        <taxon>Gunneridae</taxon>
        <taxon>Pentapetalae</taxon>
        <taxon>rosids</taxon>
        <taxon>fabids</taxon>
        <taxon>Rosales</taxon>
        <taxon>Rosaceae</taxon>
        <taxon>Amygdaloideae</taxon>
        <taxon>Maleae</taxon>
        <taxon>Malus</taxon>
    </lineage>
</organism>
<protein>
    <submittedName>
        <fullName evidence="1">Uncharacterized protein</fullName>
    </submittedName>
</protein>
<dbReference type="AlphaFoldDB" id="A0A540NPY5"/>
<keyword evidence="2" id="KW-1185">Reference proteome</keyword>
<comment type="caution">
    <text evidence="1">The sequence shown here is derived from an EMBL/GenBank/DDBJ whole genome shotgun (WGS) entry which is preliminary data.</text>
</comment>
<gene>
    <name evidence="1" type="ORF">C1H46_001176</name>
</gene>
<dbReference type="EMBL" id="VIEB01000013">
    <property type="protein sequence ID" value="TQE13092.1"/>
    <property type="molecule type" value="Genomic_DNA"/>
</dbReference>
<reference evidence="1 2" key="1">
    <citation type="journal article" date="2019" name="G3 (Bethesda)">
        <title>Sequencing of a Wild Apple (Malus baccata) Genome Unravels the Differences Between Cultivated and Wild Apple Species Regarding Disease Resistance and Cold Tolerance.</title>
        <authorList>
            <person name="Chen X."/>
        </authorList>
    </citation>
    <scope>NUCLEOTIDE SEQUENCE [LARGE SCALE GENOMIC DNA]</scope>
    <source>
        <strain evidence="2">cv. Shandingzi</strain>
        <tissue evidence="1">Leaves</tissue>
    </source>
</reference>
<accession>A0A540NPY5</accession>
<proteinExistence type="predicted"/>